<dbReference type="Gene3D" id="1.10.540.10">
    <property type="entry name" value="Acyl-CoA dehydrogenase/oxidase, N-terminal domain"/>
    <property type="match status" value="1"/>
</dbReference>
<comment type="caution">
    <text evidence="10">The sequence shown here is derived from an EMBL/GenBank/DDBJ whole genome shotgun (WGS) entry which is preliminary data.</text>
</comment>
<keyword evidence="3 6" id="KW-0285">Flavoprotein</keyword>
<dbReference type="InterPro" id="IPR009100">
    <property type="entry name" value="AcylCoA_DH/oxidase_NM_dom_sf"/>
</dbReference>
<comment type="similarity">
    <text evidence="2 6">Belongs to the acyl-CoA dehydrogenase family.</text>
</comment>
<evidence type="ECO:0000313" key="10">
    <source>
        <dbReference type="EMBL" id="SFL14911.1"/>
    </source>
</evidence>
<organism evidence="10 11">
    <name type="scientific">Pseudovibrio ascidiaceicola</name>
    <dbReference type="NCBI Taxonomy" id="285279"/>
    <lineage>
        <taxon>Bacteria</taxon>
        <taxon>Pseudomonadati</taxon>
        <taxon>Pseudomonadota</taxon>
        <taxon>Alphaproteobacteria</taxon>
        <taxon>Hyphomicrobiales</taxon>
        <taxon>Stappiaceae</taxon>
        <taxon>Pseudovibrio</taxon>
    </lineage>
</organism>
<evidence type="ECO:0000256" key="5">
    <source>
        <dbReference type="ARBA" id="ARBA00023002"/>
    </source>
</evidence>
<dbReference type="InterPro" id="IPR046373">
    <property type="entry name" value="Acyl-CoA_Oxase/DH_mid-dom_sf"/>
</dbReference>
<dbReference type="EMBL" id="FOSK01000018">
    <property type="protein sequence ID" value="SFL14911.1"/>
    <property type="molecule type" value="Genomic_DNA"/>
</dbReference>
<dbReference type="RefSeq" id="WP_093523756.1">
    <property type="nucleotide sequence ID" value="NZ_FOSK01000018.1"/>
</dbReference>
<feature type="domain" description="Acyl-CoA oxidase/dehydrogenase middle" evidence="8">
    <location>
        <begin position="124"/>
        <end position="200"/>
    </location>
</feature>
<dbReference type="PANTHER" id="PTHR43884:SF20">
    <property type="entry name" value="ACYL-COA DEHYDROGENASE FADE28"/>
    <property type="match status" value="1"/>
</dbReference>
<dbReference type="Gene3D" id="1.20.140.10">
    <property type="entry name" value="Butyryl-CoA Dehydrogenase, subunit A, domain 3"/>
    <property type="match status" value="1"/>
</dbReference>
<evidence type="ECO:0000259" key="8">
    <source>
        <dbReference type="Pfam" id="PF02770"/>
    </source>
</evidence>
<dbReference type="InterPro" id="IPR036250">
    <property type="entry name" value="AcylCo_DH-like_C"/>
</dbReference>
<dbReference type="InterPro" id="IPR037069">
    <property type="entry name" value="AcylCoA_DH/ox_N_sf"/>
</dbReference>
<dbReference type="SUPFAM" id="SSF56645">
    <property type="entry name" value="Acyl-CoA dehydrogenase NM domain-like"/>
    <property type="match status" value="1"/>
</dbReference>
<evidence type="ECO:0000259" key="9">
    <source>
        <dbReference type="Pfam" id="PF02771"/>
    </source>
</evidence>
<proteinExistence type="inferred from homology"/>
<dbReference type="InterPro" id="IPR006091">
    <property type="entry name" value="Acyl-CoA_Oxase/DH_mid-dom"/>
</dbReference>
<dbReference type="Gene3D" id="2.40.110.10">
    <property type="entry name" value="Butyryl-CoA Dehydrogenase, subunit A, domain 2"/>
    <property type="match status" value="1"/>
</dbReference>
<evidence type="ECO:0000256" key="1">
    <source>
        <dbReference type="ARBA" id="ARBA00001974"/>
    </source>
</evidence>
<feature type="domain" description="Acyl-CoA dehydrogenase/oxidase C-terminal" evidence="7">
    <location>
        <begin position="235"/>
        <end position="356"/>
    </location>
</feature>
<protein>
    <recommendedName>
        <fullName evidence="12">Acyl-CoA dehydrogenase</fullName>
    </recommendedName>
</protein>
<reference evidence="10 11" key="1">
    <citation type="submission" date="2016-10" db="EMBL/GenBank/DDBJ databases">
        <authorList>
            <person name="Varghese N."/>
            <person name="Submissions S."/>
        </authorList>
    </citation>
    <scope>NUCLEOTIDE SEQUENCE [LARGE SCALE GENOMIC DNA]</scope>
    <source>
        <strain evidence="10 11">DSM 16392</strain>
    </source>
</reference>
<accession>A0A1I4FEP9</accession>
<dbReference type="SUPFAM" id="SSF47203">
    <property type="entry name" value="Acyl-CoA dehydrogenase C-terminal domain-like"/>
    <property type="match status" value="1"/>
</dbReference>
<dbReference type="InterPro" id="IPR013786">
    <property type="entry name" value="AcylCoA_DH/ox_N"/>
</dbReference>
<dbReference type="Pfam" id="PF02771">
    <property type="entry name" value="Acyl-CoA_dh_N"/>
    <property type="match status" value="1"/>
</dbReference>
<sequence>MDFNHSEERRMLQDTLHRYLSDNYDAKQWATSVGHVQGCSDKIWSDFAELGVIGALFAEEHGGFGGGGFDIAVVFEELGRFVCVEPLMASGVMAGRLLSELGSEEQKVLIGDVIGGQLKIVPALEEPQSRYDLDAVETTAERVEGGYRLNGTKSVVIGGPSADKLIVSARGAEGLQLFLVDAGASGVERYSYPNLDGYHASDIALVNAVVPASACLGTSKAVLPALDAARAAGVVALCAEAVGAMEAAKDLTAEYLRVRTQFGRALGKFQALQHRMSTVLIEIEQARSALINVAGHLSAEPSLRDKHVSAAKNLIGRVAQLVCEETIQLHGGIGMTEEYALGHYAKRLMMMDHQLGDVDYHLERFVGAMQREAAREAMS</sequence>
<dbReference type="PANTHER" id="PTHR43884">
    <property type="entry name" value="ACYL-COA DEHYDROGENASE"/>
    <property type="match status" value="1"/>
</dbReference>
<evidence type="ECO:0008006" key="12">
    <source>
        <dbReference type="Google" id="ProtNLM"/>
    </source>
</evidence>
<comment type="cofactor">
    <cofactor evidence="1 6">
        <name>FAD</name>
        <dbReference type="ChEBI" id="CHEBI:57692"/>
    </cofactor>
</comment>
<dbReference type="InterPro" id="IPR009075">
    <property type="entry name" value="AcylCo_DH/oxidase_C"/>
</dbReference>
<evidence type="ECO:0000259" key="7">
    <source>
        <dbReference type="Pfam" id="PF00441"/>
    </source>
</evidence>
<dbReference type="Pfam" id="PF00441">
    <property type="entry name" value="Acyl-CoA_dh_1"/>
    <property type="match status" value="1"/>
</dbReference>
<evidence type="ECO:0000313" key="11">
    <source>
        <dbReference type="Proteomes" id="UP000199598"/>
    </source>
</evidence>
<evidence type="ECO:0000256" key="2">
    <source>
        <dbReference type="ARBA" id="ARBA00009347"/>
    </source>
</evidence>
<dbReference type="Proteomes" id="UP000199598">
    <property type="component" value="Unassembled WGS sequence"/>
</dbReference>
<evidence type="ECO:0000256" key="6">
    <source>
        <dbReference type="RuleBase" id="RU362125"/>
    </source>
</evidence>
<gene>
    <name evidence="10" type="ORF">SAMN04488518_11842</name>
</gene>
<keyword evidence="5 6" id="KW-0560">Oxidoreductase</keyword>
<dbReference type="Pfam" id="PF02770">
    <property type="entry name" value="Acyl-CoA_dh_M"/>
    <property type="match status" value="1"/>
</dbReference>
<keyword evidence="4 6" id="KW-0274">FAD</keyword>
<feature type="domain" description="Acyl-CoA dehydrogenase/oxidase N-terminal" evidence="9">
    <location>
        <begin position="6"/>
        <end position="107"/>
    </location>
</feature>
<evidence type="ECO:0000256" key="3">
    <source>
        <dbReference type="ARBA" id="ARBA00022630"/>
    </source>
</evidence>
<name>A0A1I4FEP9_9HYPH</name>
<keyword evidence="11" id="KW-1185">Reference proteome</keyword>
<dbReference type="CDD" id="cd00567">
    <property type="entry name" value="ACAD"/>
    <property type="match status" value="1"/>
</dbReference>
<evidence type="ECO:0000256" key="4">
    <source>
        <dbReference type="ARBA" id="ARBA00022827"/>
    </source>
</evidence>